<dbReference type="Pfam" id="PF13386">
    <property type="entry name" value="DsbD_2"/>
    <property type="match status" value="1"/>
</dbReference>
<feature type="domain" description="Urease accessory protein UreH-like transmembrane" evidence="2">
    <location>
        <begin position="7"/>
        <end position="211"/>
    </location>
</feature>
<proteinExistence type="predicted"/>
<feature type="transmembrane region" description="Helical" evidence="1">
    <location>
        <begin position="76"/>
        <end position="95"/>
    </location>
</feature>
<feature type="transmembrane region" description="Helical" evidence="1">
    <location>
        <begin position="163"/>
        <end position="183"/>
    </location>
</feature>
<organism evidence="3 4">
    <name type="scientific">Vibrio marisflavi CECT 7928</name>
    <dbReference type="NCBI Taxonomy" id="634439"/>
    <lineage>
        <taxon>Bacteria</taxon>
        <taxon>Pseudomonadati</taxon>
        <taxon>Pseudomonadota</taxon>
        <taxon>Gammaproteobacteria</taxon>
        <taxon>Vibrionales</taxon>
        <taxon>Vibrionaceae</taxon>
        <taxon>Vibrio</taxon>
    </lineage>
</organism>
<name>A0ABN8E3K6_9VIBR</name>
<dbReference type="RefSeq" id="WP_290368753.1">
    <property type="nucleotide sequence ID" value="NZ_CAKLDM010000002.1"/>
</dbReference>
<dbReference type="InterPro" id="IPR039447">
    <property type="entry name" value="UreH-like_TM_dom"/>
</dbReference>
<reference evidence="3" key="1">
    <citation type="submission" date="2021-11" db="EMBL/GenBank/DDBJ databases">
        <authorList>
            <person name="Rodrigo-Torres L."/>
            <person name="Arahal R. D."/>
            <person name="Lucena T."/>
        </authorList>
    </citation>
    <scope>NUCLEOTIDE SEQUENCE</scope>
    <source>
        <strain evidence="3">CECT 7928</strain>
    </source>
</reference>
<dbReference type="Proteomes" id="UP000838748">
    <property type="component" value="Unassembled WGS sequence"/>
</dbReference>
<dbReference type="EMBL" id="CAKLDM010000002">
    <property type="protein sequence ID" value="CAH0539863.1"/>
    <property type="molecule type" value="Genomic_DNA"/>
</dbReference>
<evidence type="ECO:0000313" key="4">
    <source>
        <dbReference type="Proteomes" id="UP000838748"/>
    </source>
</evidence>
<evidence type="ECO:0000256" key="1">
    <source>
        <dbReference type="SAM" id="Phobius"/>
    </source>
</evidence>
<keyword evidence="1" id="KW-0812">Transmembrane</keyword>
<keyword evidence="4" id="KW-1185">Reference proteome</keyword>
<keyword evidence="1" id="KW-1133">Transmembrane helix</keyword>
<dbReference type="PANTHER" id="PTHR42208:SF1">
    <property type="entry name" value="HEAVY METAL TRANSPORTER"/>
    <property type="match status" value="1"/>
</dbReference>
<accession>A0ABN8E3K6</accession>
<gene>
    <name evidence="3" type="ORF">VMF7928_02496</name>
</gene>
<evidence type="ECO:0000259" key="2">
    <source>
        <dbReference type="Pfam" id="PF13386"/>
    </source>
</evidence>
<feature type="transmembrane region" description="Helical" evidence="1">
    <location>
        <begin position="43"/>
        <end position="64"/>
    </location>
</feature>
<evidence type="ECO:0000313" key="3">
    <source>
        <dbReference type="EMBL" id="CAH0539863.1"/>
    </source>
</evidence>
<comment type="caution">
    <text evidence="3">The sequence shown here is derived from an EMBL/GenBank/DDBJ whole genome shotgun (WGS) entry which is preliminary data.</text>
</comment>
<feature type="transmembrane region" description="Helical" evidence="1">
    <location>
        <begin position="195"/>
        <end position="217"/>
    </location>
</feature>
<dbReference type="PANTHER" id="PTHR42208">
    <property type="entry name" value="HEAVY METAL TRANSPORTER-RELATED"/>
    <property type="match status" value="1"/>
</dbReference>
<keyword evidence="1" id="KW-0472">Membrane</keyword>
<protein>
    <recommendedName>
        <fullName evidence="2">Urease accessory protein UreH-like transmembrane domain-containing protein</fullName>
    </recommendedName>
</protein>
<feature type="transmembrane region" description="Helical" evidence="1">
    <location>
        <begin position="131"/>
        <end position="151"/>
    </location>
</feature>
<sequence length="223" mass="24161">MNADPLAALTIGLLGSTHCMGMCGGIASILTLNKSKHPVLIPVLYNLGRIVSYMLFGALIGGAVSSLSDISSTNQVLSWLRLLAATFMILLALYIGNWWKGLLFVEKLGGYLWVLIAPIARSMMPIEKPIYALPCGFVWGWLPCGLVYSILTWSAVSGSAFNGAMLMFFFGIGTLPAMIAVGYSSTFLSKIKQSIFIRQTAAILILFYGIYTGYTVLKLLNVL</sequence>